<feature type="region of interest" description="Disordered" evidence="1">
    <location>
        <begin position="1"/>
        <end position="26"/>
    </location>
</feature>
<feature type="region of interest" description="Disordered" evidence="1">
    <location>
        <begin position="201"/>
        <end position="230"/>
    </location>
</feature>
<feature type="compositionally biased region" description="Basic and acidic residues" evidence="1">
    <location>
        <begin position="207"/>
        <end position="219"/>
    </location>
</feature>
<dbReference type="GO" id="GO:0003899">
    <property type="term" value="F:DNA-directed RNA polymerase activity"/>
    <property type="evidence" value="ECO:0007669"/>
    <property type="project" value="InterPro"/>
</dbReference>
<accession>A0AAV0B7B7</accession>
<protein>
    <recommendedName>
        <fullName evidence="2">RNA polymerase Rpb2 domain-containing protein</fullName>
    </recommendedName>
</protein>
<dbReference type="AlphaFoldDB" id="A0AAV0B7B7"/>
<evidence type="ECO:0000313" key="4">
    <source>
        <dbReference type="Proteomes" id="UP001153365"/>
    </source>
</evidence>
<keyword evidence="4" id="KW-1185">Reference proteome</keyword>
<reference evidence="3" key="1">
    <citation type="submission" date="2022-06" db="EMBL/GenBank/DDBJ databases">
        <authorList>
            <consortium name="SYNGENTA / RWTH Aachen University"/>
        </authorList>
    </citation>
    <scope>NUCLEOTIDE SEQUENCE</scope>
</reference>
<dbReference type="EMBL" id="CALTRL010003377">
    <property type="protein sequence ID" value="CAH7681034.1"/>
    <property type="molecule type" value="Genomic_DNA"/>
</dbReference>
<dbReference type="Pfam" id="PF04561">
    <property type="entry name" value="RNA_pol_Rpb2_2"/>
    <property type="match status" value="1"/>
</dbReference>
<name>A0AAV0B7B7_PHAPC</name>
<dbReference type="SUPFAM" id="SSF64484">
    <property type="entry name" value="beta and beta-prime subunits of DNA dependent RNA-polymerase"/>
    <property type="match status" value="1"/>
</dbReference>
<organism evidence="3 4">
    <name type="scientific">Phakopsora pachyrhizi</name>
    <name type="common">Asian soybean rust disease fungus</name>
    <dbReference type="NCBI Taxonomy" id="170000"/>
    <lineage>
        <taxon>Eukaryota</taxon>
        <taxon>Fungi</taxon>
        <taxon>Dikarya</taxon>
        <taxon>Basidiomycota</taxon>
        <taxon>Pucciniomycotina</taxon>
        <taxon>Pucciniomycetes</taxon>
        <taxon>Pucciniales</taxon>
        <taxon>Phakopsoraceae</taxon>
        <taxon>Phakopsora</taxon>
    </lineage>
</organism>
<dbReference type="Gene3D" id="3.90.1110.10">
    <property type="entry name" value="RNA polymerase Rpb2, domain 2"/>
    <property type="match status" value="1"/>
</dbReference>
<dbReference type="GO" id="GO:0003677">
    <property type="term" value="F:DNA binding"/>
    <property type="evidence" value="ECO:0007669"/>
    <property type="project" value="InterPro"/>
</dbReference>
<evidence type="ECO:0000259" key="2">
    <source>
        <dbReference type="Pfam" id="PF04561"/>
    </source>
</evidence>
<dbReference type="Proteomes" id="UP001153365">
    <property type="component" value="Unassembled WGS sequence"/>
</dbReference>
<evidence type="ECO:0000256" key="1">
    <source>
        <dbReference type="SAM" id="MobiDB-lite"/>
    </source>
</evidence>
<dbReference type="InterPro" id="IPR007642">
    <property type="entry name" value="RNA_pol_Rpb2_2"/>
</dbReference>
<feature type="domain" description="RNA polymerase Rpb2" evidence="2">
    <location>
        <begin position="97"/>
        <end position="150"/>
    </location>
</feature>
<feature type="compositionally biased region" description="Polar residues" evidence="1">
    <location>
        <begin position="14"/>
        <end position="26"/>
    </location>
</feature>
<comment type="caution">
    <text evidence="3">The sequence shown here is derived from an EMBL/GenBank/DDBJ whole genome shotgun (WGS) entry which is preliminary data.</text>
</comment>
<dbReference type="InterPro" id="IPR037034">
    <property type="entry name" value="RNA_pol_Rpb2_2_sf"/>
</dbReference>
<evidence type="ECO:0000313" key="3">
    <source>
        <dbReference type="EMBL" id="CAH7681034.1"/>
    </source>
</evidence>
<dbReference type="GO" id="GO:0006351">
    <property type="term" value="P:DNA-templated transcription"/>
    <property type="evidence" value="ECO:0007669"/>
    <property type="project" value="InterPro"/>
</dbReference>
<sequence>MYKSQPAKPAEHSIISSNTKDGAAPTGTSFKMAQGPYLMLLPLTRGGKQGTPMGAALLINIWSLAMMTTNVSIPRNKPWIKPESLSRSSRKQSLSEEALEVLLTIDLAHIPADNMNLYPKALYLAIMVQRVYKTMANPKLVDDRDYVGNKYNAQEIRFNLSLEGPEGMPQWYRLKFKLKRSGMIDLMKLMIRIKTLLTQTDQTPTQTDDRNHNQTDYRTRYLQPDQSEPS</sequence>
<proteinExistence type="predicted"/>
<gene>
    <name evidence="3" type="ORF">PPACK8108_LOCUS13575</name>
</gene>